<name>A0A4U0SR00_9ACTN</name>
<sequence>MDQKTQDPVDPGESVALAGAVKTTVCARCGAAREGLPITWTCSVENGSRVYFCDGCSRANLRSIEGRLDSAWW</sequence>
<protein>
    <submittedName>
        <fullName evidence="1">Uncharacterized protein</fullName>
    </submittedName>
</protein>
<comment type="caution">
    <text evidence="1">The sequence shown here is derived from an EMBL/GenBank/DDBJ whole genome shotgun (WGS) entry which is preliminary data.</text>
</comment>
<dbReference type="Proteomes" id="UP000305778">
    <property type="component" value="Unassembled WGS sequence"/>
</dbReference>
<dbReference type="AlphaFoldDB" id="A0A4U0SR00"/>
<dbReference type="OrthoDB" id="3578149at2"/>
<gene>
    <name evidence="1" type="ORF">FCI23_16505</name>
</gene>
<evidence type="ECO:0000313" key="2">
    <source>
        <dbReference type="Proteomes" id="UP000305778"/>
    </source>
</evidence>
<dbReference type="EMBL" id="SUMC01000013">
    <property type="protein sequence ID" value="TKA10577.1"/>
    <property type="molecule type" value="Genomic_DNA"/>
</dbReference>
<evidence type="ECO:0000313" key="1">
    <source>
        <dbReference type="EMBL" id="TKA10577.1"/>
    </source>
</evidence>
<dbReference type="RefSeq" id="WP_136724647.1">
    <property type="nucleotide sequence ID" value="NZ_SUMC01000013.1"/>
</dbReference>
<proteinExistence type="predicted"/>
<accession>A0A4U0SR00</accession>
<reference evidence="1 2" key="1">
    <citation type="submission" date="2019-04" db="EMBL/GenBank/DDBJ databases">
        <title>Streptomyces oryziradicis sp. nov., a novel actinomycete isolated from rhizosphere soil of rice (Oryza sativa L.).</title>
        <authorList>
            <person name="Li C."/>
        </authorList>
    </citation>
    <scope>NUCLEOTIDE SEQUENCE [LARGE SCALE GENOMIC DNA]</scope>
    <source>
        <strain evidence="1 2">NEAU-C40</strain>
    </source>
</reference>
<keyword evidence="2" id="KW-1185">Reference proteome</keyword>
<organism evidence="1 2">
    <name type="scientific">Actinacidiphila oryziradicis</name>
    <dbReference type="NCBI Taxonomy" id="2571141"/>
    <lineage>
        <taxon>Bacteria</taxon>
        <taxon>Bacillati</taxon>
        <taxon>Actinomycetota</taxon>
        <taxon>Actinomycetes</taxon>
        <taxon>Kitasatosporales</taxon>
        <taxon>Streptomycetaceae</taxon>
        <taxon>Actinacidiphila</taxon>
    </lineage>
</organism>